<evidence type="ECO:0000313" key="1">
    <source>
        <dbReference type="EMBL" id="KAH0556256.1"/>
    </source>
</evidence>
<dbReference type="SFLD" id="SFLDS00003">
    <property type="entry name" value="Haloacid_Dehalogenase"/>
    <property type="match status" value="1"/>
</dbReference>
<dbReference type="EMBL" id="JAGHQM010001164">
    <property type="protein sequence ID" value="KAH0556256.1"/>
    <property type="molecule type" value="Genomic_DNA"/>
</dbReference>
<dbReference type="Pfam" id="PF13419">
    <property type="entry name" value="HAD_2"/>
    <property type="match status" value="1"/>
</dbReference>
<accession>A0A9P8L8I2</accession>
<dbReference type="SFLD" id="SFLDG01129">
    <property type="entry name" value="C1.5:_HAD__Beta-PGM__Phosphata"/>
    <property type="match status" value="1"/>
</dbReference>
<dbReference type="InterPro" id="IPR023198">
    <property type="entry name" value="PGP-like_dom2"/>
</dbReference>
<dbReference type="InterPro" id="IPR036412">
    <property type="entry name" value="HAD-like_sf"/>
</dbReference>
<keyword evidence="2" id="KW-1185">Reference proteome</keyword>
<dbReference type="Gene3D" id="1.10.150.240">
    <property type="entry name" value="Putative phosphatase, domain 2"/>
    <property type="match status" value="1"/>
</dbReference>
<dbReference type="PANTHER" id="PTHR42896">
    <property type="entry name" value="XYLULOSE-1,5-BISPHOSPHATE (XUBP) PHOSPHATASE"/>
    <property type="match status" value="1"/>
</dbReference>
<gene>
    <name evidence="1" type="ORF">GP486_005817</name>
</gene>
<dbReference type="InterPro" id="IPR044999">
    <property type="entry name" value="CbbY-like"/>
</dbReference>
<proteinExistence type="predicted"/>
<evidence type="ECO:0008006" key="3">
    <source>
        <dbReference type="Google" id="ProtNLM"/>
    </source>
</evidence>
<dbReference type="Gene3D" id="3.40.50.1000">
    <property type="entry name" value="HAD superfamily/HAD-like"/>
    <property type="match status" value="1"/>
</dbReference>
<reference evidence="1" key="1">
    <citation type="submission" date="2021-03" db="EMBL/GenBank/DDBJ databases">
        <title>Comparative genomics and phylogenomic investigation of the class Geoglossomycetes provide insights into ecological specialization and systematics.</title>
        <authorList>
            <person name="Melie T."/>
            <person name="Pirro S."/>
            <person name="Miller A.N."/>
            <person name="Quandt A."/>
        </authorList>
    </citation>
    <scope>NUCLEOTIDE SEQUENCE</scope>
    <source>
        <strain evidence="1">CAQ_001_2017</strain>
    </source>
</reference>
<organism evidence="1 2">
    <name type="scientific">Trichoglossum hirsutum</name>
    <dbReference type="NCBI Taxonomy" id="265104"/>
    <lineage>
        <taxon>Eukaryota</taxon>
        <taxon>Fungi</taxon>
        <taxon>Dikarya</taxon>
        <taxon>Ascomycota</taxon>
        <taxon>Pezizomycotina</taxon>
        <taxon>Geoglossomycetes</taxon>
        <taxon>Geoglossales</taxon>
        <taxon>Geoglossaceae</taxon>
        <taxon>Trichoglossum</taxon>
    </lineage>
</organism>
<dbReference type="NCBIfam" id="TIGR01509">
    <property type="entry name" value="HAD-SF-IA-v3"/>
    <property type="match status" value="1"/>
</dbReference>
<dbReference type="InterPro" id="IPR006439">
    <property type="entry name" value="HAD-SF_hydro_IA"/>
</dbReference>
<dbReference type="CDD" id="cd07505">
    <property type="entry name" value="HAD_BPGM-like"/>
    <property type="match status" value="1"/>
</dbReference>
<dbReference type="InterPro" id="IPR023214">
    <property type="entry name" value="HAD_sf"/>
</dbReference>
<sequence>MGKVTHLLFDCDNTLVLSEAIAFEACAEFANEILVEKKADYDELYTAKTLLDNFVGQNFRGMLIGLMKKHRFDVEEEELKFYVKEEENRVIANIKQRGKPCVGVNEELEKLYESGKYGMAIVSSSAFRRVKASIEKVGQDKYFPGDPIFSAATSLPVPTSKPDPAIYLHALEVLGKEASECIAIEDSRSGAKSAVDAGIHLIGYVGSYDTEKEQEDKREMLKELGARAVMTHWHEFPDCLAMIEELVAASNSRENGSATGKLC</sequence>
<dbReference type="GO" id="GO:0016791">
    <property type="term" value="F:phosphatase activity"/>
    <property type="evidence" value="ECO:0007669"/>
    <property type="project" value="UniProtKB-ARBA"/>
</dbReference>
<dbReference type="PANTHER" id="PTHR42896:SF2">
    <property type="entry name" value="CBBY-LIKE PROTEIN"/>
    <property type="match status" value="1"/>
</dbReference>
<name>A0A9P8L8I2_9PEZI</name>
<evidence type="ECO:0000313" key="2">
    <source>
        <dbReference type="Proteomes" id="UP000750711"/>
    </source>
</evidence>
<dbReference type="InterPro" id="IPR041492">
    <property type="entry name" value="HAD_2"/>
</dbReference>
<protein>
    <recommendedName>
        <fullName evidence="3">HAD superfamily hydrolase</fullName>
    </recommendedName>
</protein>
<comment type="caution">
    <text evidence="1">The sequence shown here is derived from an EMBL/GenBank/DDBJ whole genome shotgun (WGS) entry which is preliminary data.</text>
</comment>
<dbReference type="SUPFAM" id="SSF56784">
    <property type="entry name" value="HAD-like"/>
    <property type="match status" value="1"/>
</dbReference>
<dbReference type="AlphaFoldDB" id="A0A9P8L8I2"/>
<dbReference type="Proteomes" id="UP000750711">
    <property type="component" value="Unassembled WGS sequence"/>
</dbReference>